<organism evidence="2 3">
    <name type="scientific">Dreissena polymorpha</name>
    <name type="common">Zebra mussel</name>
    <name type="synonym">Mytilus polymorpha</name>
    <dbReference type="NCBI Taxonomy" id="45954"/>
    <lineage>
        <taxon>Eukaryota</taxon>
        <taxon>Metazoa</taxon>
        <taxon>Spiralia</taxon>
        <taxon>Lophotrochozoa</taxon>
        <taxon>Mollusca</taxon>
        <taxon>Bivalvia</taxon>
        <taxon>Autobranchia</taxon>
        <taxon>Heteroconchia</taxon>
        <taxon>Euheterodonta</taxon>
        <taxon>Imparidentia</taxon>
        <taxon>Neoheterodontei</taxon>
        <taxon>Myida</taxon>
        <taxon>Dreissenoidea</taxon>
        <taxon>Dreissenidae</taxon>
        <taxon>Dreissena</taxon>
    </lineage>
</organism>
<evidence type="ECO:0000313" key="2">
    <source>
        <dbReference type="EMBL" id="KAH3701832.1"/>
    </source>
</evidence>
<name>A0A9D3YJR4_DREPO</name>
<feature type="region of interest" description="Disordered" evidence="1">
    <location>
        <begin position="136"/>
        <end position="159"/>
    </location>
</feature>
<comment type="caution">
    <text evidence="2">The sequence shown here is derived from an EMBL/GenBank/DDBJ whole genome shotgun (WGS) entry which is preliminary data.</text>
</comment>
<feature type="non-terminal residue" evidence="2">
    <location>
        <position position="159"/>
    </location>
</feature>
<dbReference type="Proteomes" id="UP000828390">
    <property type="component" value="Unassembled WGS sequence"/>
</dbReference>
<protein>
    <submittedName>
        <fullName evidence="2">Uncharacterized protein</fullName>
    </submittedName>
</protein>
<dbReference type="AlphaFoldDB" id="A0A9D3YJR4"/>
<accession>A0A9D3YJR4</accession>
<sequence>MISKRYDHLLRLLLSVRATDKVVTDSEIFGSKDRCGFRVSKSNNIVISTGLSLAMETAGQERFGAITKQFYRRAQNCKEHTVVTLIGYKSDKLDTRWVTFLEAQTPFRDVCRAVLQNESLTEPEQENTNITIDTQVQTEGSTRDEPRTSVVDTSYTRGN</sequence>
<proteinExistence type="predicted"/>
<gene>
    <name evidence="2" type="ORF">DPMN_076828</name>
</gene>
<dbReference type="EMBL" id="JAIWYP010000015">
    <property type="protein sequence ID" value="KAH3701832.1"/>
    <property type="molecule type" value="Genomic_DNA"/>
</dbReference>
<evidence type="ECO:0000313" key="3">
    <source>
        <dbReference type="Proteomes" id="UP000828390"/>
    </source>
</evidence>
<reference evidence="2" key="1">
    <citation type="journal article" date="2019" name="bioRxiv">
        <title>The Genome of the Zebra Mussel, Dreissena polymorpha: A Resource for Invasive Species Research.</title>
        <authorList>
            <person name="McCartney M.A."/>
            <person name="Auch B."/>
            <person name="Kono T."/>
            <person name="Mallez S."/>
            <person name="Zhang Y."/>
            <person name="Obille A."/>
            <person name="Becker A."/>
            <person name="Abrahante J.E."/>
            <person name="Garbe J."/>
            <person name="Badalamenti J.P."/>
            <person name="Herman A."/>
            <person name="Mangelson H."/>
            <person name="Liachko I."/>
            <person name="Sullivan S."/>
            <person name="Sone E.D."/>
            <person name="Koren S."/>
            <person name="Silverstein K.A.T."/>
            <person name="Beckman K.B."/>
            <person name="Gohl D.M."/>
        </authorList>
    </citation>
    <scope>NUCLEOTIDE SEQUENCE</scope>
    <source>
        <strain evidence="2">Duluth1</strain>
        <tissue evidence="2">Whole animal</tissue>
    </source>
</reference>
<keyword evidence="3" id="KW-1185">Reference proteome</keyword>
<reference evidence="2" key="2">
    <citation type="submission" date="2020-11" db="EMBL/GenBank/DDBJ databases">
        <authorList>
            <person name="McCartney M.A."/>
            <person name="Auch B."/>
            <person name="Kono T."/>
            <person name="Mallez S."/>
            <person name="Becker A."/>
            <person name="Gohl D.M."/>
            <person name="Silverstein K.A.T."/>
            <person name="Koren S."/>
            <person name="Bechman K.B."/>
            <person name="Herman A."/>
            <person name="Abrahante J.E."/>
            <person name="Garbe J."/>
        </authorList>
    </citation>
    <scope>NUCLEOTIDE SEQUENCE</scope>
    <source>
        <strain evidence="2">Duluth1</strain>
        <tissue evidence="2">Whole animal</tissue>
    </source>
</reference>
<feature type="compositionally biased region" description="Polar residues" evidence="1">
    <location>
        <begin position="150"/>
        <end position="159"/>
    </location>
</feature>
<evidence type="ECO:0000256" key="1">
    <source>
        <dbReference type="SAM" id="MobiDB-lite"/>
    </source>
</evidence>